<dbReference type="Proteomes" id="UP001328107">
    <property type="component" value="Unassembled WGS sequence"/>
</dbReference>
<keyword evidence="1" id="KW-0472">Membrane</keyword>
<keyword evidence="1" id="KW-1133">Transmembrane helix</keyword>
<evidence type="ECO:0000313" key="3">
    <source>
        <dbReference type="Proteomes" id="UP001328107"/>
    </source>
</evidence>
<dbReference type="AlphaFoldDB" id="A0AAN5HZT2"/>
<feature type="transmembrane region" description="Helical" evidence="1">
    <location>
        <begin position="109"/>
        <end position="127"/>
    </location>
</feature>
<keyword evidence="1" id="KW-0812">Transmembrane</keyword>
<comment type="caution">
    <text evidence="2">The sequence shown here is derived from an EMBL/GenBank/DDBJ whole genome shotgun (WGS) entry which is preliminary data.</text>
</comment>
<keyword evidence="3" id="KW-1185">Reference proteome</keyword>
<proteinExistence type="predicted"/>
<reference evidence="3" key="1">
    <citation type="submission" date="2022-10" db="EMBL/GenBank/DDBJ databases">
        <title>Genome assembly of Pristionchus species.</title>
        <authorList>
            <person name="Yoshida K."/>
            <person name="Sommer R.J."/>
        </authorList>
    </citation>
    <scope>NUCLEOTIDE SEQUENCE [LARGE SCALE GENOMIC DNA]</scope>
    <source>
        <strain evidence="3">RS5460</strain>
    </source>
</reference>
<organism evidence="2 3">
    <name type="scientific">Pristionchus mayeri</name>
    <dbReference type="NCBI Taxonomy" id="1317129"/>
    <lineage>
        <taxon>Eukaryota</taxon>
        <taxon>Metazoa</taxon>
        <taxon>Ecdysozoa</taxon>
        <taxon>Nematoda</taxon>
        <taxon>Chromadorea</taxon>
        <taxon>Rhabditida</taxon>
        <taxon>Rhabditina</taxon>
        <taxon>Diplogasteromorpha</taxon>
        <taxon>Diplogasteroidea</taxon>
        <taxon>Neodiplogasteridae</taxon>
        <taxon>Pristionchus</taxon>
    </lineage>
</organism>
<gene>
    <name evidence="2" type="ORF">PMAYCL1PPCAC_16918</name>
</gene>
<dbReference type="EMBL" id="BTRK01000004">
    <property type="protein sequence ID" value="GMR46723.1"/>
    <property type="molecule type" value="Genomic_DNA"/>
</dbReference>
<feature type="non-terminal residue" evidence="2">
    <location>
        <position position="183"/>
    </location>
</feature>
<evidence type="ECO:0000313" key="2">
    <source>
        <dbReference type="EMBL" id="GMR46723.1"/>
    </source>
</evidence>
<accession>A0AAN5HZT2</accession>
<protein>
    <submittedName>
        <fullName evidence="2">Uncharacterized protein</fullName>
    </submittedName>
</protein>
<sequence length="183" mass="21106">MDALPQNKADPPIRAIFHAISLSTQLITGPCELLLAIERIISSIEPDKYYRLSLSWKVNFCAKRYCNRRYIQLHCKATLNGRYQVKEAADLATSLQKVYSFSILLRVRILPKLVLTISSLYVVIGFIRIHPRLYRKFEILLQRIRGAPVTIISHSDAFVAQERTGEGDVYFETLMKNWNETMS</sequence>
<name>A0AAN5HZT2_9BILA</name>
<evidence type="ECO:0000256" key="1">
    <source>
        <dbReference type="SAM" id="Phobius"/>
    </source>
</evidence>